<accession>A0ABV5HWC0</accession>
<evidence type="ECO:0000313" key="1">
    <source>
        <dbReference type="EMBL" id="MFB9137856.1"/>
    </source>
</evidence>
<dbReference type="Pfam" id="PF13385">
    <property type="entry name" value="Laminin_G_3"/>
    <property type="match status" value="1"/>
</dbReference>
<dbReference type="Proteomes" id="UP001589645">
    <property type="component" value="Unassembled WGS sequence"/>
</dbReference>
<reference evidence="1 2" key="1">
    <citation type="submission" date="2024-09" db="EMBL/GenBank/DDBJ databases">
        <authorList>
            <person name="Sun Q."/>
            <person name="Mori K."/>
        </authorList>
    </citation>
    <scope>NUCLEOTIDE SEQUENCE [LARGE SCALE GENOMIC DNA]</scope>
    <source>
        <strain evidence="1 2">CECT 8064</strain>
    </source>
</reference>
<comment type="caution">
    <text evidence="1">The sequence shown here is derived from an EMBL/GenBank/DDBJ whole genome shotgun (WGS) entry which is preliminary data.</text>
</comment>
<dbReference type="SUPFAM" id="SSF49899">
    <property type="entry name" value="Concanavalin A-like lectins/glucanases"/>
    <property type="match status" value="1"/>
</dbReference>
<name>A0ABV5HWC0_9VIBR</name>
<evidence type="ECO:0000313" key="2">
    <source>
        <dbReference type="Proteomes" id="UP001589645"/>
    </source>
</evidence>
<keyword evidence="2" id="KW-1185">Reference proteome</keyword>
<sequence>MINTSSTLSPDLFGDGDPFTIDFWYKPLVVVNACSVGHEWYNGIFYFGIASYADDLGLFFATQRGAYGDKASDAIIGRWYHIAMVRVNRTLYGFVDGKRSVSFPCSNISLRYSNIDFNRQRDGSNRASFVIDNFRISDVARWTSNFDPPK</sequence>
<dbReference type="InterPro" id="IPR013320">
    <property type="entry name" value="ConA-like_dom_sf"/>
</dbReference>
<proteinExistence type="predicted"/>
<organism evidence="1 2">
    <name type="scientific">Vibrio olivae</name>
    <dbReference type="NCBI Taxonomy" id="1243002"/>
    <lineage>
        <taxon>Bacteria</taxon>
        <taxon>Pseudomonadati</taxon>
        <taxon>Pseudomonadota</taxon>
        <taxon>Gammaproteobacteria</taxon>
        <taxon>Vibrionales</taxon>
        <taxon>Vibrionaceae</taxon>
        <taxon>Vibrio</taxon>
    </lineage>
</organism>
<dbReference type="EMBL" id="JBHMEP010000032">
    <property type="protein sequence ID" value="MFB9137856.1"/>
    <property type="molecule type" value="Genomic_DNA"/>
</dbReference>
<dbReference type="Gene3D" id="2.60.120.200">
    <property type="match status" value="1"/>
</dbReference>
<protein>
    <submittedName>
        <fullName evidence="1">LamG-like jellyroll fold domain-containing protein</fullName>
    </submittedName>
</protein>
<dbReference type="RefSeq" id="WP_390198250.1">
    <property type="nucleotide sequence ID" value="NZ_JBHMEP010000032.1"/>
</dbReference>
<gene>
    <name evidence="1" type="ORF">ACFFUV_23205</name>
</gene>